<evidence type="ECO:0000256" key="1">
    <source>
        <dbReference type="SAM" id="MobiDB-lite"/>
    </source>
</evidence>
<feature type="non-terminal residue" evidence="2">
    <location>
        <position position="1"/>
    </location>
</feature>
<dbReference type="EMBL" id="CADCUC010000729">
    <property type="protein sequence ID" value="CAA9366040.1"/>
    <property type="molecule type" value="Genomic_DNA"/>
</dbReference>
<feature type="compositionally biased region" description="Basic and acidic residues" evidence="1">
    <location>
        <begin position="1"/>
        <end position="14"/>
    </location>
</feature>
<accession>A0A6J4MTA6</accession>
<protein>
    <submittedName>
        <fullName evidence="2">Dihydrofolate reductase</fullName>
        <ecNumber evidence="2">1.5.1.3</ecNumber>
    </submittedName>
</protein>
<organism evidence="2">
    <name type="scientific">uncultured Microvirga sp</name>
    <dbReference type="NCBI Taxonomy" id="412392"/>
    <lineage>
        <taxon>Bacteria</taxon>
        <taxon>Pseudomonadati</taxon>
        <taxon>Pseudomonadota</taxon>
        <taxon>Alphaproteobacteria</taxon>
        <taxon>Hyphomicrobiales</taxon>
        <taxon>Methylobacteriaceae</taxon>
        <taxon>Microvirga</taxon>
        <taxon>environmental samples</taxon>
    </lineage>
</organism>
<gene>
    <name evidence="2" type="ORF">AVDCRST_MAG90-3410</name>
</gene>
<dbReference type="GO" id="GO:0004146">
    <property type="term" value="F:dihydrofolate reductase activity"/>
    <property type="evidence" value="ECO:0007669"/>
    <property type="project" value="UniProtKB-EC"/>
</dbReference>
<feature type="region of interest" description="Disordered" evidence="1">
    <location>
        <begin position="1"/>
        <end position="58"/>
    </location>
</feature>
<name>A0A6J4MTA6_9HYPH</name>
<proteinExistence type="predicted"/>
<keyword evidence="2" id="KW-0560">Oxidoreductase</keyword>
<reference evidence="2" key="1">
    <citation type="submission" date="2020-02" db="EMBL/GenBank/DDBJ databases">
        <authorList>
            <person name="Meier V. D."/>
        </authorList>
    </citation>
    <scope>NUCLEOTIDE SEQUENCE</scope>
    <source>
        <strain evidence="2">AVDCRST_MAG90</strain>
    </source>
</reference>
<sequence length="58" mass="6618">VLLDDRPGRLEHPPGHRRRGRRDHPAQGRGRRPDGRRRRHPGRDGDAGRRGLGQEMGV</sequence>
<dbReference type="EC" id="1.5.1.3" evidence="2"/>
<evidence type="ECO:0000313" key="2">
    <source>
        <dbReference type="EMBL" id="CAA9366040.1"/>
    </source>
</evidence>
<dbReference type="AlphaFoldDB" id="A0A6J4MTA6"/>
<feature type="non-terminal residue" evidence="2">
    <location>
        <position position="58"/>
    </location>
</feature>